<protein>
    <submittedName>
        <fullName evidence="9">NDR1/HIN1-like protein 13</fullName>
    </submittedName>
</protein>
<proteinExistence type="predicted"/>
<accession>A0A6I9QTY0</accession>
<keyword evidence="8" id="KW-1185">Reference proteome</keyword>
<evidence type="ECO:0000256" key="6">
    <source>
        <dbReference type="SAM" id="Phobius"/>
    </source>
</evidence>
<dbReference type="AlphaFoldDB" id="A0A6I9QTY0"/>
<dbReference type="Pfam" id="PF03168">
    <property type="entry name" value="LEA_2"/>
    <property type="match status" value="1"/>
</dbReference>
<evidence type="ECO:0000256" key="5">
    <source>
        <dbReference type="SAM" id="MobiDB-lite"/>
    </source>
</evidence>
<reference evidence="9" key="1">
    <citation type="submission" date="2025-08" db="UniProtKB">
        <authorList>
            <consortium name="RefSeq"/>
        </authorList>
    </citation>
    <scope>IDENTIFICATION</scope>
</reference>
<evidence type="ECO:0000313" key="9">
    <source>
        <dbReference type="RefSeq" id="XP_010915257.1"/>
    </source>
</evidence>
<dbReference type="Proteomes" id="UP000504607">
    <property type="component" value="Chromosome 3"/>
</dbReference>
<comment type="subcellular location">
    <subcellularLocation>
        <location evidence="1">Membrane</location>
        <topology evidence="1">Single-pass membrane protein</topology>
    </subcellularLocation>
</comment>
<dbReference type="SUPFAM" id="SSF117070">
    <property type="entry name" value="LEA14-like"/>
    <property type="match status" value="1"/>
</dbReference>
<evidence type="ECO:0000256" key="1">
    <source>
        <dbReference type="ARBA" id="ARBA00004167"/>
    </source>
</evidence>
<feature type="transmembrane region" description="Helical" evidence="6">
    <location>
        <begin position="59"/>
        <end position="88"/>
    </location>
</feature>
<organism evidence="8 9">
    <name type="scientific">Elaeis guineensis var. tenera</name>
    <name type="common">Oil palm</name>
    <dbReference type="NCBI Taxonomy" id="51953"/>
    <lineage>
        <taxon>Eukaryota</taxon>
        <taxon>Viridiplantae</taxon>
        <taxon>Streptophyta</taxon>
        <taxon>Embryophyta</taxon>
        <taxon>Tracheophyta</taxon>
        <taxon>Spermatophyta</taxon>
        <taxon>Magnoliopsida</taxon>
        <taxon>Liliopsida</taxon>
        <taxon>Arecaceae</taxon>
        <taxon>Arecoideae</taxon>
        <taxon>Cocoseae</taxon>
        <taxon>Elaeidinae</taxon>
        <taxon>Elaeis</taxon>
    </lineage>
</organism>
<dbReference type="PANTHER" id="PTHR31234:SF2">
    <property type="entry name" value="OS05G0199100 PROTEIN"/>
    <property type="match status" value="1"/>
</dbReference>
<dbReference type="GO" id="GO:0098542">
    <property type="term" value="P:defense response to other organism"/>
    <property type="evidence" value="ECO:0007669"/>
    <property type="project" value="InterPro"/>
</dbReference>
<evidence type="ECO:0000256" key="4">
    <source>
        <dbReference type="ARBA" id="ARBA00023136"/>
    </source>
</evidence>
<dbReference type="InterPro" id="IPR004864">
    <property type="entry name" value="LEA_2"/>
</dbReference>
<dbReference type="Gene3D" id="2.60.40.1820">
    <property type="match status" value="1"/>
</dbReference>
<keyword evidence="2 6" id="KW-0812">Transmembrane</keyword>
<dbReference type="PANTHER" id="PTHR31234">
    <property type="entry name" value="LATE EMBRYOGENESIS ABUNDANT (LEA) HYDROXYPROLINE-RICH GLYCOPROTEIN FAMILY"/>
    <property type="match status" value="1"/>
</dbReference>
<gene>
    <name evidence="9" type="primary">LOC105040437</name>
</gene>
<name>A0A6I9QTY0_ELAGV</name>
<evidence type="ECO:0000259" key="7">
    <source>
        <dbReference type="Pfam" id="PF03168"/>
    </source>
</evidence>
<dbReference type="GeneID" id="105040437"/>
<dbReference type="OrthoDB" id="777167at2759"/>
<feature type="region of interest" description="Disordered" evidence="5">
    <location>
        <begin position="1"/>
        <end position="51"/>
    </location>
</feature>
<dbReference type="KEGG" id="egu:105040437"/>
<dbReference type="RefSeq" id="XP_010915257.1">
    <property type="nucleotide sequence ID" value="XM_010916955.2"/>
</dbReference>
<keyword evidence="3 6" id="KW-1133">Transmembrane helix</keyword>
<evidence type="ECO:0000313" key="8">
    <source>
        <dbReference type="Proteomes" id="UP000504607"/>
    </source>
</evidence>
<dbReference type="FunCoup" id="A0A6I9QTY0">
    <property type="interactions" value="2034"/>
</dbReference>
<dbReference type="InParanoid" id="A0A6I9QTY0"/>
<feature type="domain" description="Late embryogenesis abundant protein LEA-2 subgroup" evidence="7">
    <location>
        <begin position="121"/>
        <end position="219"/>
    </location>
</feature>
<dbReference type="InterPro" id="IPR044839">
    <property type="entry name" value="NDR1-like"/>
</dbReference>
<dbReference type="GO" id="GO:0005886">
    <property type="term" value="C:plasma membrane"/>
    <property type="evidence" value="ECO:0007669"/>
    <property type="project" value="TreeGrafter"/>
</dbReference>
<evidence type="ECO:0000256" key="3">
    <source>
        <dbReference type="ARBA" id="ARBA00022989"/>
    </source>
</evidence>
<keyword evidence="4 6" id="KW-0472">Membrane</keyword>
<evidence type="ECO:0000256" key="2">
    <source>
        <dbReference type="ARBA" id="ARBA00022692"/>
    </source>
</evidence>
<sequence>MADRVYPSSKPNPQPPQAINGGGGPPSFPATKAQAYGATRPPYRPQPMKSRRRSRRGRCCTCCLWLTLILIALVLLAAIAGGIFYVLYRPRRPEFIVTSLRLAALNVTASNQLASRFDLSITARNPNKKLVYLYDPISVAISSGGVDVGDGSFPAFVQDTKSTTILKTTVSTSGESVDASAAADLKKKSKLPLEIDLDTKAGVKIGGLKTKKIGMKVHCEGFDAAVPKGKTAPSPSSPDATCKVKLRIKIWKWTF</sequence>